<gene>
    <name evidence="15" type="primary">cphA</name>
    <name evidence="15" type="ORF">ENS64_18480</name>
</gene>
<evidence type="ECO:0000256" key="11">
    <source>
        <dbReference type="ARBA" id="ARBA00048094"/>
    </source>
</evidence>
<comment type="subunit">
    <text evidence="3">Homodimer.</text>
</comment>
<evidence type="ECO:0000256" key="2">
    <source>
        <dbReference type="ARBA" id="ARBA00009060"/>
    </source>
</evidence>
<evidence type="ECO:0000256" key="9">
    <source>
        <dbReference type="ARBA" id="ARBA00022840"/>
    </source>
</evidence>
<organism evidence="15">
    <name type="scientific">Schlesneria paludicola</name>
    <dbReference type="NCBI Taxonomy" id="360056"/>
    <lineage>
        <taxon>Bacteria</taxon>
        <taxon>Pseudomonadati</taxon>
        <taxon>Planctomycetota</taxon>
        <taxon>Planctomycetia</taxon>
        <taxon>Planctomycetales</taxon>
        <taxon>Planctomycetaceae</taxon>
        <taxon>Schlesneria</taxon>
    </lineage>
</organism>
<dbReference type="InterPro" id="IPR013221">
    <property type="entry name" value="Mur_ligase_cen"/>
</dbReference>
<dbReference type="GO" id="GO:0071161">
    <property type="term" value="F:cyanophycin synthetase activity (L-arginine-adding)"/>
    <property type="evidence" value="ECO:0007669"/>
    <property type="project" value="UniProtKB-EC"/>
</dbReference>
<dbReference type="EC" id="6.3.2.29" evidence="5"/>
<dbReference type="Gene3D" id="3.90.190.20">
    <property type="entry name" value="Mur ligase, C-terminal domain"/>
    <property type="match status" value="1"/>
</dbReference>
<evidence type="ECO:0000259" key="14">
    <source>
        <dbReference type="PROSITE" id="PS50975"/>
    </source>
</evidence>
<dbReference type="InterPro" id="IPR011810">
    <property type="entry name" value="Cya_phycin_syn"/>
</dbReference>
<dbReference type="AlphaFoldDB" id="A0A7C4LQ91"/>
<dbReference type="Gene3D" id="3.40.1190.10">
    <property type="entry name" value="Mur-like, catalytic domain"/>
    <property type="match status" value="1"/>
</dbReference>
<evidence type="ECO:0000256" key="6">
    <source>
        <dbReference type="ARBA" id="ARBA00022036"/>
    </source>
</evidence>
<dbReference type="GO" id="GO:0071160">
    <property type="term" value="F:cyanophycin synthetase activity (L-aspartate-adding)"/>
    <property type="evidence" value="ECO:0007669"/>
    <property type="project" value="UniProtKB-EC"/>
</dbReference>
<comment type="catalytic activity">
    <reaction evidence="12">
        <text>[L-4-(L-arginin-2-N-yl)aspartate](n) + L-aspartate + ATP = [L-4-(L-arginin-2-N-yl)aspartate](n)-L-aspartate + ADP + phosphate + H(+)</text>
        <dbReference type="Rhea" id="RHEA:13277"/>
        <dbReference type="Rhea" id="RHEA-COMP:13728"/>
        <dbReference type="Rhea" id="RHEA-COMP:13733"/>
        <dbReference type="ChEBI" id="CHEBI:15378"/>
        <dbReference type="ChEBI" id="CHEBI:29991"/>
        <dbReference type="ChEBI" id="CHEBI:30616"/>
        <dbReference type="ChEBI" id="CHEBI:43474"/>
        <dbReference type="ChEBI" id="CHEBI:137986"/>
        <dbReference type="ChEBI" id="CHEBI:137990"/>
        <dbReference type="ChEBI" id="CHEBI:456216"/>
        <dbReference type="EC" id="6.3.2.29"/>
    </reaction>
</comment>
<evidence type="ECO:0000256" key="1">
    <source>
        <dbReference type="ARBA" id="ARBA00003184"/>
    </source>
</evidence>
<comment type="function">
    <text evidence="1">Catalyzes the ATP-dependent polymerization of arginine and aspartate to multi-L-arginyl-poly-L-aspartic acid (cyanophycin; a water-insoluble reserve polymer).</text>
</comment>
<dbReference type="NCBIfam" id="NF010623">
    <property type="entry name" value="PRK14016.1"/>
    <property type="match status" value="1"/>
</dbReference>
<dbReference type="EC" id="6.3.2.30" evidence="4"/>
<evidence type="ECO:0000256" key="7">
    <source>
        <dbReference type="ARBA" id="ARBA00022598"/>
    </source>
</evidence>
<dbReference type="InterPro" id="IPR011761">
    <property type="entry name" value="ATP-grasp"/>
</dbReference>
<protein>
    <recommendedName>
        <fullName evidence="6">Cyanophycin synthetase</fullName>
        <ecNumber evidence="5">6.3.2.29</ecNumber>
        <ecNumber evidence="4">6.3.2.30</ecNumber>
    </recommendedName>
    <alternativeName>
        <fullName evidence="10">Cyanophycin synthase</fullName>
    </alternativeName>
</protein>
<dbReference type="Pfam" id="PF02875">
    <property type="entry name" value="Mur_ligase_C"/>
    <property type="match status" value="1"/>
</dbReference>
<dbReference type="PANTHER" id="PTHR23135:SF18">
    <property type="entry name" value="CYANOPHYCIN SYNTHETASE"/>
    <property type="match status" value="1"/>
</dbReference>
<evidence type="ECO:0000256" key="8">
    <source>
        <dbReference type="ARBA" id="ARBA00022741"/>
    </source>
</evidence>
<keyword evidence="8 13" id="KW-0547">Nucleotide-binding</keyword>
<evidence type="ECO:0000256" key="3">
    <source>
        <dbReference type="ARBA" id="ARBA00011738"/>
    </source>
</evidence>
<accession>A0A7C4LQ91</accession>
<dbReference type="SUPFAM" id="SSF53244">
    <property type="entry name" value="MurD-like peptide ligases, peptide-binding domain"/>
    <property type="match status" value="1"/>
</dbReference>
<evidence type="ECO:0000256" key="4">
    <source>
        <dbReference type="ARBA" id="ARBA00012968"/>
    </source>
</evidence>
<dbReference type="InterPro" id="IPR004101">
    <property type="entry name" value="Mur_ligase_C"/>
</dbReference>
<evidence type="ECO:0000256" key="5">
    <source>
        <dbReference type="ARBA" id="ARBA00013005"/>
    </source>
</evidence>
<dbReference type="GO" id="GO:0005524">
    <property type="term" value="F:ATP binding"/>
    <property type="evidence" value="ECO:0007669"/>
    <property type="project" value="UniProtKB-UniRule"/>
</dbReference>
<keyword evidence="9 13" id="KW-0067">ATP-binding</keyword>
<name>A0A7C4LQ91_9PLAN</name>
<reference evidence="15" key="1">
    <citation type="journal article" date="2020" name="mSystems">
        <title>Genome- and Community-Level Interaction Insights into Carbon Utilization and Element Cycling Functions of Hydrothermarchaeota in Hydrothermal Sediment.</title>
        <authorList>
            <person name="Zhou Z."/>
            <person name="Liu Y."/>
            <person name="Xu W."/>
            <person name="Pan J."/>
            <person name="Luo Z.H."/>
            <person name="Li M."/>
        </authorList>
    </citation>
    <scope>NUCLEOTIDE SEQUENCE [LARGE SCALE GENOMIC DNA]</scope>
    <source>
        <strain evidence="15">SpSt-508</strain>
    </source>
</reference>
<comment type="catalytic activity">
    <reaction evidence="11">
        <text>[L-4-(L-arginin-2-N-yl)aspartate](n)-L-aspartate + L-arginine + ATP = [L-4-(L-arginin-2-N-yl)aspartate](n+1) + ADP + phosphate + H(+)</text>
        <dbReference type="Rhea" id="RHEA:23888"/>
        <dbReference type="Rhea" id="RHEA-COMP:13732"/>
        <dbReference type="Rhea" id="RHEA-COMP:13733"/>
        <dbReference type="ChEBI" id="CHEBI:15378"/>
        <dbReference type="ChEBI" id="CHEBI:30616"/>
        <dbReference type="ChEBI" id="CHEBI:32682"/>
        <dbReference type="ChEBI" id="CHEBI:43474"/>
        <dbReference type="ChEBI" id="CHEBI:137986"/>
        <dbReference type="ChEBI" id="CHEBI:137990"/>
        <dbReference type="ChEBI" id="CHEBI:456216"/>
        <dbReference type="EC" id="6.3.2.30"/>
    </reaction>
</comment>
<dbReference type="SUPFAM" id="SSF56059">
    <property type="entry name" value="Glutathione synthetase ATP-binding domain-like"/>
    <property type="match status" value="1"/>
</dbReference>
<dbReference type="PANTHER" id="PTHR23135">
    <property type="entry name" value="MUR LIGASE FAMILY MEMBER"/>
    <property type="match status" value="1"/>
</dbReference>
<sequence>MDIREIRALRGPNIWLRRPVLEVWVDLGPLRDMASNEIPGFNDRLMAWLPGMVEHRCSIGERGGFFIRLRRGTYLAHILEHVTLELEDRAGTPCGFGRARETDKPGLYKVAIEYKEEAVGRACLDTAFRLCLAAVYDLPFDIQAELARLRDLADRVCLGPSTAAIVEAARQRNIPYRRLNAGSLVQLGYGAKQRRIWTAETDQTSAIAESIAQDKDLTKSMLRAAGVPVPAGRQVHSPEDAWEAAQELNGPVVVKPLDANHGRGVFMDLTDRGQIMAAYEVALKEGSGVIVEQFARGNEHRLLVIGGQLVAAARGEAAFIIGDGVHTIAELIDLQVNSDPRRGETEDCPLNPVLMDAVTLTELRRQGHEPHDVLRSGERLLVRRNDNLSEDVTDLVHPSIAEHAICAARVVGLDIAGLDLVVDDVSKPLEEQQGAFVEVNAGPGLLPHLRPLKGQPRPVGEAIVRTLFPDGSDGRIPLVCVTGTNGKTTTTRLVAAILKEAGKHVGMTCTDGIFIDGRAIEWGDCAGPRSARNVLLNPLVDAAVFECARGGILREGLGFDKCDVAIVTNIATADHLGQYDLHSPEDMYKVKRSGVDVVLPTGTAVLNAEDPLVAQMASLSAGSVTFFALDPRHPLVVQHRREGKRAVVLDHAAVTLVEGNVSTRLLAVEDIPCTHRGRVRFQIANVLAAVAAAWHLGIPQPVIARALTTFQGNLIDNPGRFSVLQGGDKTLVVTDGRNLAALEALIEAVEQFPHRARVAVYSAEGDRRDADILAQAQLLGKAFDRVYLCEIDGGQERPPGVVLQLLRRGLADATRTQEIHEIPDWGAAVDLAWKQLGRGELLVVQTSTIPRTVRKVQSLVGLEPAEAAEVTAAAG</sequence>
<evidence type="ECO:0000256" key="10">
    <source>
        <dbReference type="ARBA" id="ARBA00031353"/>
    </source>
</evidence>
<dbReference type="GO" id="GO:0046872">
    <property type="term" value="F:metal ion binding"/>
    <property type="evidence" value="ECO:0007669"/>
    <property type="project" value="InterPro"/>
</dbReference>
<dbReference type="PROSITE" id="PS50975">
    <property type="entry name" value="ATP_GRASP"/>
    <property type="match status" value="1"/>
</dbReference>
<feature type="domain" description="ATP-grasp" evidence="14">
    <location>
        <begin position="219"/>
        <end position="468"/>
    </location>
</feature>
<dbReference type="SUPFAM" id="SSF53623">
    <property type="entry name" value="MurD-like peptide ligases, catalytic domain"/>
    <property type="match status" value="1"/>
</dbReference>
<dbReference type="InterPro" id="IPR013651">
    <property type="entry name" value="ATP-grasp_RimK-type"/>
</dbReference>
<dbReference type="Pfam" id="PF08245">
    <property type="entry name" value="Mur_ligase_M"/>
    <property type="match status" value="1"/>
</dbReference>
<evidence type="ECO:0000256" key="13">
    <source>
        <dbReference type="PROSITE-ProRule" id="PRU00409"/>
    </source>
</evidence>
<comment type="caution">
    <text evidence="15">The sequence shown here is derived from an EMBL/GenBank/DDBJ whole genome shotgun (WGS) entry which is preliminary data.</text>
</comment>
<evidence type="ECO:0000313" key="15">
    <source>
        <dbReference type="EMBL" id="HGT41239.1"/>
    </source>
</evidence>
<dbReference type="InterPro" id="IPR036615">
    <property type="entry name" value="Mur_ligase_C_dom_sf"/>
</dbReference>
<dbReference type="EMBL" id="DSVQ01000019">
    <property type="protein sequence ID" value="HGT41239.1"/>
    <property type="molecule type" value="Genomic_DNA"/>
</dbReference>
<keyword evidence="7 15" id="KW-0436">Ligase</keyword>
<comment type="similarity">
    <text evidence="2">In the C-terminal section; belongs to the MurCDEF family.</text>
</comment>
<dbReference type="InterPro" id="IPR036565">
    <property type="entry name" value="Mur-like_cat_sf"/>
</dbReference>
<proteinExistence type="inferred from homology"/>
<dbReference type="Pfam" id="PF18921">
    <property type="entry name" value="Cyanophycin_syn"/>
    <property type="match status" value="1"/>
</dbReference>
<dbReference type="Pfam" id="PF08443">
    <property type="entry name" value="RimK"/>
    <property type="match status" value="1"/>
</dbReference>
<dbReference type="Gene3D" id="3.30.470.20">
    <property type="entry name" value="ATP-grasp fold, B domain"/>
    <property type="match status" value="2"/>
</dbReference>
<evidence type="ECO:0000256" key="12">
    <source>
        <dbReference type="ARBA" id="ARBA00048425"/>
    </source>
</evidence>
<dbReference type="NCBIfam" id="TIGR02068">
    <property type="entry name" value="cya_phycin_syn"/>
    <property type="match status" value="1"/>
</dbReference>
<dbReference type="InterPro" id="IPR044019">
    <property type="entry name" value="Cyanophycin_syn_N"/>
</dbReference>